<evidence type="ECO:0000256" key="1">
    <source>
        <dbReference type="ARBA" id="ARBA00006354"/>
    </source>
</evidence>
<dbReference type="Pfam" id="PF13541">
    <property type="entry name" value="ChlI"/>
    <property type="match status" value="1"/>
</dbReference>
<reference evidence="3 4" key="1">
    <citation type="submission" date="2017-10" db="EMBL/GenBank/DDBJ databases">
        <title>Novel microbial diversity and functional potential in the marine mammal oral microbiome.</title>
        <authorList>
            <person name="Dudek N.K."/>
            <person name="Sun C.L."/>
            <person name="Burstein D."/>
            <person name="Kantor R.S."/>
            <person name="Aliaga Goltsman D.S."/>
            <person name="Bik E.M."/>
            <person name="Thomas B.C."/>
            <person name="Banfield J.F."/>
            <person name="Relman D.A."/>
        </authorList>
    </citation>
    <scope>NUCLEOTIDE SEQUENCE [LARGE SCALE GENOMIC DNA]</scope>
    <source>
        <strain evidence="3">DOLJORAL78_47_202</strain>
    </source>
</reference>
<evidence type="ECO:0000313" key="3">
    <source>
        <dbReference type="EMBL" id="PIE63044.1"/>
    </source>
</evidence>
<comment type="similarity">
    <text evidence="1">Belongs to the Mg-chelatase subunits D/I family. ComM subfamily.</text>
</comment>
<dbReference type="InterPro" id="IPR004482">
    <property type="entry name" value="Mg_chelat-rel"/>
</dbReference>
<dbReference type="Proteomes" id="UP000231203">
    <property type="component" value="Unassembled WGS sequence"/>
</dbReference>
<dbReference type="SUPFAM" id="SSF54211">
    <property type="entry name" value="Ribosomal protein S5 domain 2-like"/>
    <property type="match status" value="1"/>
</dbReference>
<dbReference type="GO" id="GO:0008233">
    <property type="term" value="F:peptidase activity"/>
    <property type="evidence" value="ECO:0007669"/>
    <property type="project" value="UniProtKB-KW"/>
</dbReference>
<dbReference type="SMART" id="SM00382">
    <property type="entry name" value="AAA"/>
    <property type="match status" value="1"/>
</dbReference>
<keyword evidence="3" id="KW-0645">Protease</keyword>
<dbReference type="InterPro" id="IPR025158">
    <property type="entry name" value="Mg_chelat-rel_C"/>
</dbReference>
<dbReference type="NCBIfam" id="TIGR00368">
    <property type="entry name" value="YifB family Mg chelatase-like AAA ATPase"/>
    <property type="match status" value="1"/>
</dbReference>
<dbReference type="InterPro" id="IPR045006">
    <property type="entry name" value="CHLI-like"/>
</dbReference>
<gene>
    <name evidence="3" type="ORF">CSA25_02135</name>
</gene>
<name>A0A2G6MSJ8_9BACT</name>
<evidence type="ECO:0000313" key="4">
    <source>
        <dbReference type="Proteomes" id="UP000231203"/>
    </source>
</evidence>
<dbReference type="Pfam" id="PF01078">
    <property type="entry name" value="Mg_chelatase"/>
    <property type="match status" value="1"/>
</dbReference>
<keyword evidence="3" id="KW-0378">Hydrolase</keyword>
<dbReference type="InterPro" id="IPR000523">
    <property type="entry name" value="Mg_chelatse_chII-like_cat_dom"/>
</dbReference>
<dbReference type="Pfam" id="PF13335">
    <property type="entry name" value="Mg_chelatase_C"/>
    <property type="match status" value="1"/>
</dbReference>
<sequence>MIAKMKSCAVNGFEAMIVDVEVDITLGLPVFNMVGLAETAVRESRDRVRSALQNAGYTFPMDRVVVNLAPADFKKEGTGLDLPVALGILCAQGLFQASSAGSWLFAGELSLDGYLRPVKAALSFALAARDNGFKGIILPKENGAQAALVKDIDVLAPDHLTQVVDFLAEKADISPLEPDLSMLLETDDTDKENDFSHVRGQTHVKRAMEVAAAGHHHILLNGPAGSGKSLMAKCLPGIMPEPSFEEAMEIAKVYSVAGVSREPGQPLGSRPFRSPHHSISDAGLVGGGTVPKPGEITLSHNGVLFLDELPEFRRSVLEVLRQPIEEGFITLARANAKAIYPCRFMLVGAMNPCPCGNLTNPDRECTCTPAKIEHYKNKISGPLMDRMDILVEVPRLSFSEMTEDGHREASKSIRKRVEKARDIQTRRFKKAGITCFSNADMGPKLLQRFCTLETQSRRVVEQAMTQFNLSGRAYASILKLSRTIADLADAPDILKPHILEAVQYKRMDQAGDEFD</sequence>
<organism evidence="3 4">
    <name type="scientific">Desulfobacter postgatei</name>
    <dbReference type="NCBI Taxonomy" id="2293"/>
    <lineage>
        <taxon>Bacteria</taxon>
        <taxon>Pseudomonadati</taxon>
        <taxon>Thermodesulfobacteriota</taxon>
        <taxon>Desulfobacteria</taxon>
        <taxon>Desulfobacterales</taxon>
        <taxon>Desulfobacteraceae</taxon>
        <taxon>Desulfobacter</taxon>
    </lineage>
</organism>
<dbReference type="SUPFAM" id="SSF52540">
    <property type="entry name" value="P-loop containing nucleoside triphosphate hydrolases"/>
    <property type="match status" value="1"/>
</dbReference>
<dbReference type="AlphaFoldDB" id="A0A2G6MSJ8"/>
<dbReference type="EMBL" id="PDTI01000019">
    <property type="protein sequence ID" value="PIE63044.1"/>
    <property type="molecule type" value="Genomic_DNA"/>
</dbReference>
<evidence type="ECO:0000259" key="2">
    <source>
        <dbReference type="SMART" id="SM00382"/>
    </source>
</evidence>
<accession>A0A2G6MSJ8</accession>
<dbReference type="InterPro" id="IPR014721">
    <property type="entry name" value="Ribsml_uS5_D2-typ_fold_subgr"/>
</dbReference>
<dbReference type="InterPro" id="IPR027417">
    <property type="entry name" value="P-loop_NTPase"/>
</dbReference>
<dbReference type="Gene3D" id="3.30.230.10">
    <property type="match status" value="1"/>
</dbReference>
<proteinExistence type="inferred from homology"/>
<comment type="caution">
    <text evidence="3">The sequence shown here is derived from an EMBL/GenBank/DDBJ whole genome shotgun (WGS) entry which is preliminary data.</text>
</comment>
<dbReference type="InterPro" id="IPR003593">
    <property type="entry name" value="AAA+_ATPase"/>
</dbReference>
<dbReference type="PANTHER" id="PTHR32039">
    <property type="entry name" value="MAGNESIUM-CHELATASE SUBUNIT CHLI"/>
    <property type="match status" value="1"/>
</dbReference>
<dbReference type="PANTHER" id="PTHR32039:SF7">
    <property type="entry name" value="COMPETENCE PROTEIN COMM"/>
    <property type="match status" value="1"/>
</dbReference>
<feature type="domain" description="AAA+ ATPase" evidence="2">
    <location>
        <begin position="214"/>
        <end position="397"/>
    </location>
</feature>
<dbReference type="GO" id="GO:0005524">
    <property type="term" value="F:ATP binding"/>
    <property type="evidence" value="ECO:0007669"/>
    <property type="project" value="InterPro"/>
</dbReference>
<dbReference type="GO" id="GO:0006508">
    <property type="term" value="P:proteolysis"/>
    <property type="evidence" value="ECO:0007669"/>
    <property type="project" value="UniProtKB-KW"/>
</dbReference>
<dbReference type="Gene3D" id="3.40.50.300">
    <property type="entry name" value="P-loop containing nucleotide triphosphate hydrolases"/>
    <property type="match status" value="1"/>
</dbReference>
<dbReference type="InterPro" id="IPR020568">
    <property type="entry name" value="Ribosomal_Su5_D2-typ_SF"/>
</dbReference>
<protein>
    <submittedName>
        <fullName evidence="3">ATP-dependent protease</fullName>
    </submittedName>
</protein>